<protein>
    <submittedName>
        <fullName evidence="1">Uncharacterized protein</fullName>
    </submittedName>
</protein>
<dbReference type="Proteomes" id="UP000247772">
    <property type="component" value="Unassembled WGS sequence"/>
</dbReference>
<dbReference type="AlphaFoldDB" id="A0A2V4U9G5"/>
<accession>A0A2V4U9G5</accession>
<name>A0A2V4U9G5_9BURK</name>
<sequence length="49" mass="5522">MFGVFSRLAQFLFMANRVLVVPTAPQNGPWLQWGYTQNAVEIGDGHDEL</sequence>
<comment type="caution">
    <text evidence="1">The sequence shown here is derived from an EMBL/GenBank/DDBJ whole genome shotgun (WGS) entry which is preliminary data.</text>
</comment>
<evidence type="ECO:0000313" key="2">
    <source>
        <dbReference type="Proteomes" id="UP000247772"/>
    </source>
</evidence>
<dbReference type="EMBL" id="QJSQ01000016">
    <property type="protein sequence ID" value="PYE20552.1"/>
    <property type="molecule type" value="Genomic_DNA"/>
</dbReference>
<reference evidence="1 2" key="1">
    <citation type="submission" date="2018-06" db="EMBL/GenBank/DDBJ databases">
        <title>Genomic Encyclopedia of Type Strains, Phase IV (KMG-V): Genome sequencing to study the core and pangenomes of soil and plant-associated prokaryotes.</title>
        <authorList>
            <person name="Whitman W."/>
        </authorList>
    </citation>
    <scope>NUCLEOTIDE SEQUENCE [LARGE SCALE GENOMIC DNA]</scope>
    <source>
        <strain evidence="1 2">SRCL-318</strain>
    </source>
</reference>
<organism evidence="1 2">
    <name type="scientific">Paraburkholderia silvatlantica</name>
    <dbReference type="NCBI Taxonomy" id="321895"/>
    <lineage>
        <taxon>Bacteria</taxon>
        <taxon>Pseudomonadati</taxon>
        <taxon>Pseudomonadota</taxon>
        <taxon>Betaproteobacteria</taxon>
        <taxon>Burkholderiales</taxon>
        <taxon>Burkholderiaceae</taxon>
        <taxon>Paraburkholderia</taxon>
    </lineage>
</organism>
<evidence type="ECO:0000313" key="1">
    <source>
        <dbReference type="EMBL" id="PYE20552.1"/>
    </source>
</evidence>
<gene>
    <name evidence="1" type="ORF">C7410_11690</name>
</gene>
<proteinExistence type="predicted"/>